<dbReference type="PANTHER" id="PTHR33825">
    <property type="entry name" value="CHITINASE-LIKE PROTEIN"/>
    <property type="match status" value="1"/>
</dbReference>
<comment type="caution">
    <text evidence="3">The sequence shown here is derived from an EMBL/GenBank/DDBJ whole genome shotgun (WGS) entry which is preliminary data.</text>
</comment>
<dbReference type="Proteomes" id="UP001229421">
    <property type="component" value="Unassembled WGS sequence"/>
</dbReference>
<accession>A0AAD8L5Q0</accession>
<feature type="compositionally biased region" description="Polar residues" evidence="1">
    <location>
        <begin position="23"/>
        <end position="32"/>
    </location>
</feature>
<feature type="compositionally biased region" description="Low complexity" evidence="1">
    <location>
        <begin position="44"/>
        <end position="56"/>
    </location>
</feature>
<reference evidence="3" key="1">
    <citation type="journal article" date="2023" name="bioRxiv">
        <title>Improved chromosome-level genome assembly for marigold (Tagetes erecta).</title>
        <authorList>
            <person name="Jiang F."/>
            <person name="Yuan L."/>
            <person name="Wang S."/>
            <person name="Wang H."/>
            <person name="Xu D."/>
            <person name="Wang A."/>
            <person name="Fan W."/>
        </authorList>
    </citation>
    <scope>NUCLEOTIDE SEQUENCE</scope>
    <source>
        <strain evidence="3">WSJ</strain>
        <tissue evidence="3">Leaf</tissue>
    </source>
</reference>
<evidence type="ECO:0000313" key="3">
    <source>
        <dbReference type="EMBL" id="KAK1432387.1"/>
    </source>
</evidence>
<dbReference type="EMBL" id="JAUHHV010000002">
    <property type="protein sequence ID" value="KAK1432387.1"/>
    <property type="molecule type" value="Genomic_DNA"/>
</dbReference>
<name>A0AAD8L5Q0_TARER</name>
<keyword evidence="4" id="KW-1185">Reference proteome</keyword>
<keyword evidence="2" id="KW-0472">Membrane</keyword>
<keyword evidence="2" id="KW-0812">Transmembrane</keyword>
<sequence length="254" mass="27651">MITSLNLRRISCPNLTYSHRQHFSGESSTVRPTNLRRRTPHNFSVASVSTTSTNSSLEPSVSSSANFTTSVGSPPSSLPPVSQWSIAQRHFLVLNYIACAAGISATLLFCSAIPTLMAFKRAAESLSKLLDVAREELPDTMAAVRLSGMEISDLTMELSDLGQEITQGVKSSTRAVRVAKERLVQLTNMNPSASMQQVVVQTTAIQAGPVAARTARAIREGIVKSRAYMQMFFSIAHFSKVAINFLKSRTKRKA</sequence>
<evidence type="ECO:0000256" key="2">
    <source>
        <dbReference type="SAM" id="Phobius"/>
    </source>
</evidence>
<keyword evidence="2" id="KW-1133">Transmembrane helix</keyword>
<feature type="transmembrane region" description="Helical" evidence="2">
    <location>
        <begin position="93"/>
        <end position="119"/>
    </location>
</feature>
<evidence type="ECO:0000313" key="4">
    <source>
        <dbReference type="Proteomes" id="UP001229421"/>
    </source>
</evidence>
<proteinExistence type="predicted"/>
<dbReference type="AlphaFoldDB" id="A0AAD8L5Q0"/>
<organism evidence="3 4">
    <name type="scientific">Tagetes erecta</name>
    <name type="common">African marigold</name>
    <dbReference type="NCBI Taxonomy" id="13708"/>
    <lineage>
        <taxon>Eukaryota</taxon>
        <taxon>Viridiplantae</taxon>
        <taxon>Streptophyta</taxon>
        <taxon>Embryophyta</taxon>
        <taxon>Tracheophyta</taxon>
        <taxon>Spermatophyta</taxon>
        <taxon>Magnoliopsida</taxon>
        <taxon>eudicotyledons</taxon>
        <taxon>Gunneridae</taxon>
        <taxon>Pentapetalae</taxon>
        <taxon>asterids</taxon>
        <taxon>campanulids</taxon>
        <taxon>Asterales</taxon>
        <taxon>Asteraceae</taxon>
        <taxon>Asteroideae</taxon>
        <taxon>Heliantheae alliance</taxon>
        <taxon>Tageteae</taxon>
        <taxon>Tagetes</taxon>
    </lineage>
</organism>
<evidence type="ECO:0008006" key="5">
    <source>
        <dbReference type="Google" id="ProtNLM"/>
    </source>
</evidence>
<feature type="region of interest" description="Disordered" evidence="1">
    <location>
        <begin position="23"/>
        <end position="74"/>
    </location>
</feature>
<protein>
    <recommendedName>
        <fullName evidence="5">Transmembrane protein</fullName>
    </recommendedName>
</protein>
<evidence type="ECO:0000256" key="1">
    <source>
        <dbReference type="SAM" id="MobiDB-lite"/>
    </source>
</evidence>
<gene>
    <name evidence="3" type="ORF">QVD17_09283</name>
</gene>
<feature type="compositionally biased region" description="Polar residues" evidence="1">
    <location>
        <begin position="57"/>
        <end position="69"/>
    </location>
</feature>
<dbReference type="PANTHER" id="PTHR33825:SF5">
    <property type="entry name" value="TRANSMEMBRANE PROTEIN"/>
    <property type="match status" value="1"/>
</dbReference>